<comment type="caution">
    <text evidence="1">The sequence shown here is derived from an EMBL/GenBank/DDBJ whole genome shotgun (WGS) entry which is preliminary data.</text>
</comment>
<dbReference type="RefSeq" id="WP_180286297.1">
    <property type="nucleotide sequence ID" value="NZ_JABFDB010000041.1"/>
</dbReference>
<evidence type="ECO:0000313" key="2">
    <source>
        <dbReference type="Proteomes" id="UP000584642"/>
    </source>
</evidence>
<dbReference type="EMBL" id="JABFDB010000041">
    <property type="protein sequence ID" value="NYZ24519.1"/>
    <property type="molecule type" value="Genomic_DNA"/>
</dbReference>
<organism evidence="1 2">
    <name type="scientific">Azospirillum oleiclasticum</name>
    <dbReference type="NCBI Taxonomy" id="2735135"/>
    <lineage>
        <taxon>Bacteria</taxon>
        <taxon>Pseudomonadati</taxon>
        <taxon>Pseudomonadota</taxon>
        <taxon>Alphaproteobacteria</taxon>
        <taxon>Rhodospirillales</taxon>
        <taxon>Azospirillaceae</taxon>
        <taxon>Azospirillum</taxon>
    </lineage>
</organism>
<keyword evidence="2" id="KW-1185">Reference proteome</keyword>
<name>A0ABX2TK55_9PROT</name>
<evidence type="ECO:0000313" key="1">
    <source>
        <dbReference type="EMBL" id="NYZ24519.1"/>
    </source>
</evidence>
<proteinExistence type="predicted"/>
<reference evidence="1 2" key="1">
    <citation type="submission" date="2020-05" db="EMBL/GenBank/DDBJ databases">
        <title>Azospirillum oleiclasticum sp. nov, a nitrogen-fixing and heavy crude oil-emulsifying bacterium isolated from the crude oil of Yumen Oilfield.</title>
        <authorList>
            <person name="Wu D."/>
            <person name="Cai M."/>
            <person name="Zhang X."/>
        </authorList>
    </citation>
    <scope>NUCLEOTIDE SEQUENCE [LARGE SCALE GENOMIC DNA]</scope>
    <source>
        <strain evidence="1 2">ROY-1-1-2</strain>
    </source>
</reference>
<protein>
    <submittedName>
        <fullName evidence="1">Uncharacterized protein</fullName>
    </submittedName>
</protein>
<accession>A0ABX2TK55</accession>
<sequence length="83" mass="8473">MCDRCRARATALAEELHAALTGGGDRPAIAFAAALMAVTRLADATGTGAHLATLMRDILAGAQAATKTTLPRDLATLEPEGRA</sequence>
<dbReference type="Proteomes" id="UP000584642">
    <property type="component" value="Unassembled WGS sequence"/>
</dbReference>
<gene>
    <name evidence="1" type="ORF">HND93_32855</name>
</gene>